<dbReference type="Proteomes" id="UP000011668">
    <property type="component" value="Unassembled WGS sequence"/>
</dbReference>
<gene>
    <name evidence="1" type="ORF">AG1IA_01526</name>
</gene>
<protein>
    <submittedName>
        <fullName evidence="1">Uncharacterized protein</fullName>
    </submittedName>
</protein>
<name>L8X5R7_THACA</name>
<evidence type="ECO:0000313" key="2">
    <source>
        <dbReference type="Proteomes" id="UP000011668"/>
    </source>
</evidence>
<dbReference type="HOGENOM" id="CLU_2499412_0_0_1"/>
<organism evidence="1 2">
    <name type="scientific">Thanatephorus cucumeris (strain AG1-IA)</name>
    <name type="common">Rice sheath blight fungus</name>
    <name type="synonym">Rhizoctonia solani</name>
    <dbReference type="NCBI Taxonomy" id="983506"/>
    <lineage>
        <taxon>Eukaryota</taxon>
        <taxon>Fungi</taxon>
        <taxon>Dikarya</taxon>
        <taxon>Basidiomycota</taxon>
        <taxon>Agaricomycotina</taxon>
        <taxon>Agaricomycetes</taxon>
        <taxon>Cantharellales</taxon>
        <taxon>Ceratobasidiaceae</taxon>
        <taxon>Rhizoctonia</taxon>
        <taxon>Rhizoctonia solani AG-1</taxon>
    </lineage>
</organism>
<keyword evidence="2" id="KW-1185">Reference proteome</keyword>
<sequence length="86" mass="9667">MYLRECGGWECWECVCGCQERKFQQWMINSGKRGEGMLHLLMVDYLSGRLHLMLTPPPPHLKYATSATDDRGTGSGIFNLSSIVGT</sequence>
<comment type="caution">
    <text evidence="1">The sequence shown here is derived from an EMBL/GenBank/DDBJ whole genome shotgun (WGS) entry which is preliminary data.</text>
</comment>
<dbReference type="AlphaFoldDB" id="L8X5R7"/>
<proteinExistence type="predicted"/>
<reference evidence="1 2" key="1">
    <citation type="journal article" date="2013" name="Nat. Commun.">
        <title>The evolution and pathogenic mechanisms of the rice sheath blight pathogen.</title>
        <authorList>
            <person name="Zheng A."/>
            <person name="Lin R."/>
            <person name="Xu L."/>
            <person name="Qin P."/>
            <person name="Tang C."/>
            <person name="Ai P."/>
            <person name="Zhang D."/>
            <person name="Liu Y."/>
            <person name="Sun Z."/>
            <person name="Feng H."/>
            <person name="Wang Y."/>
            <person name="Chen Y."/>
            <person name="Liang X."/>
            <person name="Fu R."/>
            <person name="Li Q."/>
            <person name="Zhang J."/>
            <person name="Yu X."/>
            <person name="Xie Z."/>
            <person name="Ding L."/>
            <person name="Guan P."/>
            <person name="Tang J."/>
            <person name="Liang Y."/>
            <person name="Wang S."/>
            <person name="Deng Q."/>
            <person name="Li S."/>
            <person name="Zhu J."/>
            <person name="Wang L."/>
            <person name="Liu H."/>
            <person name="Li P."/>
        </authorList>
    </citation>
    <scope>NUCLEOTIDE SEQUENCE [LARGE SCALE GENOMIC DNA]</scope>
    <source>
        <strain evidence="2">AG-1 IA</strain>
    </source>
</reference>
<accession>L8X5R7</accession>
<evidence type="ECO:0000313" key="1">
    <source>
        <dbReference type="EMBL" id="ELU44442.1"/>
    </source>
</evidence>
<dbReference type="EMBL" id="AFRT01000306">
    <property type="protein sequence ID" value="ELU44442.1"/>
    <property type="molecule type" value="Genomic_DNA"/>
</dbReference>